<dbReference type="PANTHER" id="PTHR47359">
    <property type="entry name" value="PEPTIDOGLYCAN DL-ENDOPEPTIDASE CWLO"/>
    <property type="match status" value="1"/>
</dbReference>
<dbReference type="EMBL" id="JBITYG010000011">
    <property type="protein sequence ID" value="MFI9105280.1"/>
    <property type="molecule type" value="Genomic_DNA"/>
</dbReference>
<dbReference type="Gene3D" id="3.90.1720.10">
    <property type="entry name" value="endopeptidase domain like (from Nostoc punctiforme)"/>
    <property type="match status" value="1"/>
</dbReference>
<evidence type="ECO:0000259" key="7">
    <source>
        <dbReference type="PROSITE" id="PS51935"/>
    </source>
</evidence>
<sequence length="348" mass="37067">MATHRRSPQPGSTRTSRVTVLSAAAAAAALSGGAAAQVAAADPAGPATDTSSRVGQLYQQAEQATEQYNAAQERATRLRREVATLQDQAARGQERVNRMRDALGAIAGAQYRSGGIDPTMALMLSSDPDSYLDRAEALDRISTHQAADLAQLREAQRSLEQKRSMAAAKLADLERARSTMKDRKRSVQGKLGAAQRLLNEMPAAQRAGFVRGLDGRASRSSRSVPDMPDLPASSSRAAMAVAVARAAIGSPYVWGSTGPSSFDCSGLMQYSYRKAGVSLPRTSQEQKHAGHQVPLDQARPGDLVIYRDNASHVGMYVGGGRVVHAPYPGARVRYDPVDMMPISAVTRP</sequence>
<comment type="caution">
    <text evidence="8">The sequence shown here is derived from an EMBL/GenBank/DDBJ whole genome shotgun (WGS) entry which is preliminary data.</text>
</comment>
<name>A0ABW8CFQ7_9ACTN</name>
<dbReference type="Proteomes" id="UP001614394">
    <property type="component" value="Unassembled WGS sequence"/>
</dbReference>
<keyword evidence="3" id="KW-0378">Hydrolase</keyword>
<dbReference type="Pfam" id="PF00877">
    <property type="entry name" value="NLPC_P60"/>
    <property type="match status" value="1"/>
</dbReference>
<reference evidence="8 9" key="1">
    <citation type="submission" date="2024-10" db="EMBL/GenBank/DDBJ databases">
        <title>The Natural Products Discovery Center: Release of the First 8490 Sequenced Strains for Exploring Actinobacteria Biosynthetic Diversity.</title>
        <authorList>
            <person name="Kalkreuter E."/>
            <person name="Kautsar S.A."/>
            <person name="Yang D."/>
            <person name="Bader C.D."/>
            <person name="Teijaro C.N."/>
            <person name="Fluegel L."/>
            <person name="Davis C.M."/>
            <person name="Simpson J.R."/>
            <person name="Lauterbach L."/>
            <person name="Steele A.D."/>
            <person name="Gui C."/>
            <person name="Meng S."/>
            <person name="Li G."/>
            <person name="Viehrig K."/>
            <person name="Ye F."/>
            <person name="Su P."/>
            <person name="Kiefer A.F."/>
            <person name="Nichols A."/>
            <person name="Cepeda A.J."/>
            <person name="Yan W."/>
            <person name="Fan B."/>
            <person name="Jiang Y."/>
            <person name="Adhikari A."/>
            <person name="Zheng C.-J."/>
            <person name="Schuster L."/>
            <person name="Cowan T.M."/>
            <person name="Smanski M.J."/>
            <person name="Chevrette M.G."/>
            <person name="De Carvalho L.P.S."/>
            <person name="Shen B."/>
        </authorList>
    </citation>
    <scope>NUCLEOTIDE SEQUENCE [LARGE SCALE GENOMIC DNA]</scope>
    <source>
        <strain evidence="8 9">NPDC053399</strain>
    </source>
</reference>
<evidence type="ECO:0000256" key="2">
    <source>
        <dbReference type="ARBA" id="ARBA00022670"/>
    </source>
</evidence>
<comment type="similarity">
    <text evidence="1">Belongs to the peptidase C40 family.</text>
</comment>
<feature type="domain" description="NlpC/P60" evidence="7">
    <location>
        <begin position="234"/>
        <end position="348"/>
    </location>
</feature>
<keyword evidence="5" id="KW-0175">Coiled coil</keyword>
<feature type="signal peptide" evidence="6">
    <location>
        <begin position="1"/>
        <end position="36"/>
    </location>
</feature>
<evidence type="ECO:0000256" key="6">
    <source>
        <dbReference type="SAM" id="SignalP"/>
    </source>
</evidence>
<dbReference type="PROSITE" id="PS51318">
    <property type="entry name" value="TAT"/>
    <property type="match status" value="1"/>
</dbReference>
<organism evidence="8 9">
    <name type="scientific">Streptomyces fildesensis</name>
    <dbReference type="NCBI Taxonomy" id="375757"/>
    <lineage>
        <taxon>Bacteria</taxon>
        <taxon>Bacillati</taxon>
        <taxon>Actinomycetota</taxon>
        <taxon>Actinomycetes</taxon>
        <taxon>Kitasatosporales</taxon>
        <taxon>Streptomycetaceae</taxon>
        <taxon>Streptomyces</taxon>
    </lineage>
</organism>
<evidence type="ECO:0000256" key="1">
    <source>
        <dbReference type="ARBA" id="ARBA00007074"/>
    </source>
</evidence>
<dbReference type="PANTHER" id="PTHR47359:SF3">
    <property type="entry name" value="NLP_P60 DOMAIN-CONTAINING PROTEIN-RELATED"/>
    <property type="match status" value="1"/>
</dbReference>
<evidence type="ECO:0000256" key="5">
    <source>
        <dbReference type="SAM" id="Coils"/>
    </source>
</evidence>
<dbReference type="SUPFAM" id="SSF54001">
    <property type="entry name" value="Cysteine proteinases"/>
    <property type="match status" value="1"/>
</dbReference>
<dbReference type="Gene3D" id="6.10.250.3150">
    <property type="match status" value="1"/>
</dbReference>
<feature type="chain" id="PRO_5046481267" evidence="6">
    <location>
        <begin position="37"/>
        <end position="348"/>
    </location>
</feature>
<dbReference type="InterPro" id="IPR000064">
    <property type="entry name" value="NLP_P60_dom"/>
</dbReference>
<dbReference type="InterPro" id="IPR051794">
    <property type="entry name" value="PG_Endopeptidase_C40"/>
</dbReference>
<dbReference type="InterPro" id="IPR006311">
    <property type="entry name" value="TAT_signal"/>
</dbReference>
<protein>
    <submittedName>
        <fullName evidence="8">NlpC/P60 family protein</fullName>
    </submittedName>
</protein>
<evidence type="ECO:0000256" key="3">
    <source>
        <dbReference type="ARBA" id="ARBA00022801"/>
    </source>
</evidence>
<gene>
    <name evidence="8" type="ORF">ACIGXA_32695</name>
</gene>
<dbReference type="InterPro" id="IPR038765">
    <property type="entry name" value="Papain-like_cys_pep_sf"/>
</dbReference>
<evidence type="ECO:0000313" key="9">
    <source>
        <dbReference type="Proteomes" id="UP001614394"/>
    </source>
</evidence>
<dbReference type="PROSITE" id="PS51935">
    <property type="entry name" value="NLPC_P60"/>
    <property type="match status" value="1"/>
</dbReference>
<keyword evidence="4" id="KW-0788">Thiol protease</keyword>
<keyword evidence="9" id="KW-1185">Reference proteome</keyword>
<evidence type="ECO:0000256" key="4">
    <source>
        <dbReference type="ARBA" id="ARBA00022807"/>
    </source>
</evidence>
<proteinExistence type="inferred from homology"/>
<accession>A0ABW8CFQ7</accession>
<keyword evidence="2" id="KW-0645">Protease</keyword>
<feature type="coiled-coil region" evidence="5">
    <location>
        <begin position="149"/>
        <end position="190"/>
    </location>
</feature>
<keyword evidence="6" id="KW-0732">Signal</keyword>
<evidence type="ECO:0000313" key="8">
    <source>
        <dbReference type="EMBL" id="MFI9105280.1"/>
    </source>
</evidence>
<feature type="coiled-coil region" evidence="5">
    <location>
        <begin position="54"/>
        <end position="102"/>
    </location>
</feature>
<dbReference type="RefSeq" id="WP_399655981.1">
    <property type="nucleotide sequence ID" value="NZ_JBITYG010000011.1"/>
</dbReference>